<sequence length="121" mass="12501">MTLGRGDPGAGSIYYPLDFTNTTTHACTLDGFPGVSLLRGDGSVIGKPAGRQGAKAAAVRIAPGQTVEADLHTLNQGIKGDSCWRKPTLIMVYPPGSTESMTLATSNPVVCGDTFDVGPVH</sequence>
<proteinExistence type="predicted"/>
<name>A0A9W4EAU8_9ACTN</name>
<gene>
    <name evidence="2" type="ORF">SCOCK_590042</name>
</gene>
<accession>A0A9W4EAU8</accession>
<evidence type="ECO:0000313" key="3">
    <source>
        <dbReference type="Proteomes" id="UP001152519"/>
    </source>
</evidence>
<dbReference type="AlphaFoldDB" id="A0A9W4EAU8"/>
<dbReference type="EMBL" id="CAJSLV010000091">
    <property type="protein sequence ID" value="CAG6397668.1"/>
    <property type="molecule type" value="Genomic_DNA"/>
</dbReference>
<evidence type="ECO:0000313" key="2">
    <source>
        <dbReference type="EMBL" id="CAG6397668.1"/>
    </source>
</evidence>
<evidence type="ECO:0000259" key="1">
    <source>
        <dbReference type="Pfam" id="PF14016"/>
    </source>
</evidence>
<dbReference type="Proteomes" id="UP001152519">
    <property type="component" value="Unassembled WGS sequence"/>
</dbReference>
<reference evidence="2" key="1">
    <citation type="submission" date="2021-05" db="EMBL/GenBank/DDBJ databases">
        <authorList>
            <person name="Arsene-Ploetze F."/>
        </authorList>
    </citation>
    <scope>NUCLEOTIDE SEQUENCE</scope>
    <source>
        <strain evidence="2">DSM 42138</strain>
    </source>
</reference>
<protein>
    <recommendedName>
        <fullName evidence="1">DUF4232 domain-containing protein</fullName>
    </recommendedName>
</protein>
<feature type="domain" description="DUF4232" evidence="1">
    <location>
        <begin position="2"/>
        <end position="121"/>
    </location>
</feature>
<dbReference type="Pfam" id="PF14016">
    <property type="entry name" value="DUF4232"/>
    <property type="match status" value="1"/>
</dbReference>
<organism evidence="2 3">
    <name type="scientific">Actinacidiphila cocklensis</name>
    <dbReference type="NCBI Taxonomy" id="887465"/>
    <lineage>
        <taxon>Bacteria</taxon>
        <taxon>Bacillati</taxon>
        <taxon>Actinomycetota</taxon>
        <taxon>Actinomycetes</taxon>
        <taxon>Kitasatosporales</taxon>
        <taxon>Streptomycetaceae</taxon>
        <taxon>Actinacidiphila</taxon>
    </lineage>
</organism>
<keyword evidence="3" id="KW-1185">Reference proteome</keyword>
<dbReference type="InterPro" id="IPR025326">
    <property type="entry name" value="DUF4232"/>
</dbReference>
<comment type="caution">
    <text evidence="2">The sequence shown here is derived from an EMBL/GenBank/DDBJ whole genome shotgun (WGS) entry which is preliminary data.</text>
</comment>